<keyword evidence="4" id="KW-1185">Reference proteome</keyword>
<reference evidence="3" key="1">
    <citation type="submission" date="2020-11" db="EMBL/GenBank/DDBJ databases">
        <authorList>
            <person name="Tran Van P."/>
        </authorList>
    </citation>
    <scope>NUCLEOTIDE SEQUENCE</scope>
</reference>
<dbReference type="EMBL" id="CAJPEX010001892">
    <property type="protein sequence ID" value="CAG0920153.1"/>
    <property type="molecule type" value="Genomic_DNA"/>
</dbReference>
<keyword evidence="2" id="KW-0472">Membrane</keyword>
<evidence type="ECO:0000313" key="3">
    <source>
        <dbReference type="EMBL" id="CAD7280001.1"/>
    </source>
</evidence>
<evidence type="ECO:0000256" key="2">
    <source>
        <dbReference type="SAM" id="Phobius"/>
    </source>
</evidence>
<keyword evidence="2" id="KW-0812">Transmembrane</keyword>
<feature type="transmembrane region" description="Helical" evidence="2">
    <location>
        <begin position="149"/>
        <end position="168"/>
    </location>
</feature>
<name>A0A7R9GGF9_9CRUS</name>
<feature type="compositionally biased region" description="Basic and acidic residues" evidence="1">
    <location>
        <begin position="103"/>
        <end position="117"/>
    </location>
</feature>
<accession>A0A7R9GGF9</accession>
<protein>
    <submittedName>
        <fullName evidence="3">Uncharacterized protein</fullName>
    </submittedName>
</protein>
<dbReference type="EMBL" id="OA883929">
    <property type="protein sequence ID" value="CAD7280001.1"/>
    <property type="molecule type" value="Genomic_DNA"/>
</dbReference>
<feature type="region of interest" description="Disordered" evidence="1">
    <location>
        <begin position="84"/>
        <end position="120"/>
    </location>
</feature>
<evidence type="ECO:0000313" key="4">
    <source>
        <dbReference type="Proteomes" id="UP000678499"/>
    </source>
</evidence>
<gene>
    <name evidence="3" type="ORF">NMOB1V02_LOCUS7665</name>
</gene>
<dbReference type="Proteomes" id="UP000678499">
    <property type="component" value="Unassembled WGS sequence"/>
</dbReference>
<dbReference type="AlphaFoldDB" id="A0A7R9GGF9"/>
<organism evidence="3">
    <name type="scientific">Notodromas monacha</name>
    <dbReference type="NCBI Taxonomy" id="399045"/>
    <lineage>
        <taxon>Eukaryota</taxon>
        <taxon>Metazoa</taxon>
        <taxon>Ecdysozoa</taxon>
        <taxon>Arthropoda</taxon>
        <taxon>Crustacea</taxon>
        <taxon>Oligostraca</taxon>
        <taxon>Ostracoda</taxon>
        <taxon>Podocopa</taxon>
        <taxon>Podocopida</taxon>
        <taxon>Cypridocopina</taxon>
        <taxon>Cypridoidea</taxon>
        <taxon>Cyprididae</taxon>
        <taxon>Notodromas</taxon>
    </lineage>
</organism>
<sequence>MSGLRFSFSRLGRKGCSAGYVNVPGRTPPSLAVVDELTASRGRDGENVLIYAKMGLKKTGHVDCRAEILRANDSDVLTRQVQDVADRAPSSGSAGFDTPVPDDECKQSMDEPNKLPDIKGTGVAPKKVTISCPVKKEKRKNSAMTFSSAVRKGFILGVFVGFFVIVASNSE</sequence>
<evidence type="ECO:0000256" key="1">
    <source>
        <dbReference type="SAM" id="MobiDB-lite"/>
    </source>
</evidence>
<keyword evidence="2" id="KW-1133">Transmembrane helix</keyword>
<proteinExistence type="predicted"/>